<dbReference type="InterPro" id="IPR027417">
    <property type="entry name" value="P-loop_NTPase"/>
</dbReference>
<sequence length="552" mass="60575">MTATLTELTCPPLYGTPRSPDRPTLGGQLAAVADRLGKPLMPHQRHIADVALELDPETGLLAYSEVVVIGPRQATGKTELLSPVMTHRCVGFGDPLTRWIRQHLGHVVPEPGPQTVVYTAQTADDARKKWRDVHVARLEKSVYRRQFTPRLRLNAEAMIWRNGSRWSPASTTGKTAGTGDSIDVPVIDEAWSRPDSRTELGMRPASMTRPWRQMWVMSMIPGLSRAMPGTWPYLAHKRQVGRARVAAGMTSGTAFFDFSAAPDLDPGDPQTWWSCMPGLGHTVPEKAIREDYEAMDLVDFCAEYLGWEPMVTTPKWRLIRQETWENLHDPASAVHGRPALAVEMARDRSRGVIGVAGRRADRHWHAAVAEPGYQVPAGVTGVEWMMPRLLELIDEADAVAVVIDPRRPANSLIAPLRNRGVTVLTPNQQEVAAACGRFYDATGEDADATDDAPADPTRLFHLGQASVARALGAAVKLDVGEGAFTIVKRGSGDELIDLYALILAMHGHEVMDPGDYDIADSVDQTVPCLVCGRQLYCNNGQWVHCDDDSGQC</sequence>
<dbReference type="Gene3D" id="3.40.50.300">
    <property type="entry name" value="P-loop containing nucleotide triphosphate hydrolases"/>
    <property type="match status" value="1"/>
</dbReference>
<evidence type="ECO:0000313" key="1">
    <source>
        <dbReference type="EMBL" id="KAB1095274.1"/>
    </source>
</evidence>
<organism evidence="1 2">
    <name type="scientific">Micromonospora aurantiaca</name>
    <name type="common">nom. illeg.</name>
    <dbReference type="NCBI Taxonomy" id="47850"/>
    <lineage>
        <taxon>Bacteria</taxon>
        <taxon>Bacillati</taxon>
        <taxon>Actinomycetota</taxon>
        <taxon>Actinomycetes</taxon>
        <taxon>Micromonosporales</taxon>
        <taxon>Micromonosporaceae</taxon>
        <taxon>Micromonospora</taxon>
    </lineage>
</organism>
<dbReference type="RefSeq" id="WP_151016304.1">
    <property type="nucleotide sequence ID" value="NZ_CBDRJA010000012.1"/>
</dbReference>
<protein>
    <recommendedName>
        <fullName evidence="3">Terminase</fullName>
    </recommendedName>
</protein>
<dbReference type="EMBL" id="WAAR01000308">
    <property type="protein sequence ID" value="KAB1095274.1"/>
    <property type="molecule type" value="Genomic_DNA"/>
</dbReference>
<dbReference type="Proteomes" id="UP000471364">
    <property type="component" value="Unassembled WGS sequence"/>
</dbReference>
<evidence type="ECO:0008006" key="3">
    <source>
        <dbReference type="Google" id="ProtNLM"/>
    </source>
</evidence>
<gene>
    <name evidence="1" type="ORF">F6X54_33415</name>
</gene>
<proteinExistence type="predicted"/>
<name>A0ABQ6U627_9ACTN</name>
<reference evidence="1 2" key="1">
    <citation type="submission" date="2019-09" db="EMBL/GenBank/DDBJ databases">
        <title>High taxonomic diversity of Micromonospora strains isolated from Medicago sativa nodules in different geographical locations.</title>
        <authorList>
            <person name="Martinez-Hidalgo P."/>
            <person name="Flores-Felix J.D."/>
            <person name="Velazquez E."/>
            <person name="Brau L."/>
            <person name="Trujillo M.E."/>
            <person name="Martinez-Molina E."/>
        </authorList>
    </citation>
    <scope>NUCLEOTIDE SEQUENCE [LARGE SCALE GENOMIC DNA]</scope>
    <source>
        <strain evidence="1 2">ALFB5</strain>
    </source>
</reference>
<accession>A0ABQ6U627</accession>
<evidence type="ECO:0000313" key="2">
    <source>
        <dbReference type="Proteomes" id="UP000471364"/>
    </source>
</evidence>
<keyword evidence="2" id="KW-1185">Reference proteome</keyword>
<comment type="caution">
    <text evidence="1">The sequence shown here is derived from an EMBL/GenBank/DDBJ whole genome shotgun (WGS) entry which is preliminary data.</text>
</comment>